<dbReference type="OrthoDB" id="6617437at2759"/>
<feature type="compositionally biased region" description="Basic and acidic residues" evidence="1">
    <location>
        <begin position="567"/>
        <end position="576"/>
    </location>
</feature>
<keyword evidence="4" id="KW-1185">Reference proteome</keyword>
<dbReference type="GeneID" id="24440325"/>
<keyword evidence="3" id="KW-0418">Kinase</keyword>
<dbReference type="Pfam" id="PF09588">
    <property type="entry name" value="YqaJ"/>
    <property type="match status" value="1"/>
</dbReference>
<dbReference type="CDD" id="cd22343">
    <property type="entry name" value="PDDEXK_lambda_exonuclease-like"/>
    <property type="match status" value="1"/>
</dbReference>
<dbReference type="EMBL" id="GG662338">
    <property type="protein sequence ID" value="EWS71474.1"/>
    <property type="molecule type" value="Genomic_DNA"/>
</dbReference>
<organism evidence="3 4">
    <name type="scientific">Tetrahymena thermophila (strain SB210)</name>
    <dbReference type="NCBI Taxonomy" id="312017"/>
    <lineage>
        <taxon>Eukaryota</taxon>
        <taxon>Sar</taxon>
        <taxon>Alveolata</taxon>
        <taxon>Ciliophora</taxon>
        <taxon>Intramacronucleata</taxon>
        <taxon>Oligohymenophorea</taxon>
        <taxon>Hymenostomatida</taxon>
        <taxon>Tetrahymenina</taxon>
        <taxon>Tetrahymenidae</taxon>
        <taxon>Tetrahymena</taxon>
    </lineage>
</organism>
<name>W7XFC0_TETTS</name>
<dbReference type="SUPFAM" id="SSF52980">
    <property type="entry name" value="Restriction endonuclease-like"/>
    <property type="match status" value="1"/>
</dbReference>
<evidence type="ECO:0000313" key="3">
    <source>
        <dbReference type="EMBL" id="EWS71474.1"/>
    </source>
</evidence>
<dbReference type="PANTHER" id="PTHR46609:SF8">
    <property type="entry name" value="YQAJ VIRAL RECOMBINASE DOMAIN-CONTAINING PROTEIN"/>
    <property type="match status" value="1"/>
</dbReference>
<evidence type="ECO:0000313" key="4">
    <source>
        <dbReference type="Proteomes" id="UP000009168"/>
    </source>
</evidence>
<protein>
    <submittedName>
        <fullName evidence="3">ATPase, histidine kinase-, DNA gyrase B</fullName>
    </submittedName>
</protein>
<gene>
    <name evidence="3" type="ORF">TTHERM_000711791</name>
</gene>
<reference evidence="4" key="1">
    <citation type="journal article" date="2006" name="PLoS Biol.">
        <title>Macronuclear genome sequence of the ciliate Tetrahymena thermophila, a model eukaryote.</title>
        <authorList>
            <person name="Eisen J.A."/>
            <person name="Coyne R.S."/>
            <person name="Wu M."/>
            <person name="Wu D."/>
            <person name="Thiagarajan M."/>
            <person name="Wortman J.R."/>
            <person name="Badger J.H."/>
            <person name="Ren Q."/>
            <person name="Amedeo P."/>
            <person name="Jones K.M."/>
            <person name="Tallon L.J."/>
            <person name="Delcher A.L."/>
            <person name="Salzberg S.L."/>
            <person name="Silva J.C."/>
            <person name="Haas B.J."/>
            <person name="Majoros W.H."/>
            <person name="Farzad M."/>
            <person name="Carlton J.M."/>
            <person name="Smith R.K. Jr."/>
            <person name="Garg J."/>
            <person name="Pearlman R.E."/>
            <person name="Karrer K.M."/>
            <person name="Sun L."/>
            <person name="Manning G."/>
            <person name="Elde N.C."/>
            <person name="Turkewitz A.P."/>
            <person name="Asai D.J."/>
            <person name="Wilkes D.E."/>
            <person name="Wang Y."/>
            <person name="Cai H."/>
            <person name="Collins K."/>
            <person name="Stewart B.A."/>
            <person name="Lee S.R."/>
            <person name="Wilamowska K."/>
            <person name="Weinberg Z."/>
            <person name="Ruzzo W.L."/>
            <person name="Wloga D."/>
            <person name="Gaertig J."/>
            <person name="Frankel J."/>
            <person name="Tsao C.-C."/>
            <person name="Gorovsky M.A."/>
            <person name="Keeling P.J."/>
            <person name="Waller R.F."/>
            <person name="Patron N.J."/>
            <person name="Cherry J.M."/>
            <person name="Stover N.A."/>
            <person name="Krieger C.J."/>
            <person name="del Toro C."/>
            <person name="Ryder H.F."/>
            <person name="Williamson S.C."/>
            <person name="Barbeau R.A."/>
            <person name="Hamilton E.P."/>
            <person name="Orias E."/>
        </authorList>
    </citation>
    <scope>NUCLEOTIDE SEQUENCE [LARGE SCALE GENOMIC DNA]</scope>
    <source>
        <strain evidence="4">SB210</strain>
    </source>
</reference>
<dbReference type="InterPro" id="IPR011335">
    <property type="entry name" value="Restrct_endonuc-II-like"/>
</dbReference>
<dbReference type="InterPro" id="IPR011604">
    <property type="entry name" value="PDDEXK-like_dom_sf"/>
</dbReference>
<keyword evidence="3" id="KW-0808">Transferase</keyword>
<sequence>MQIHSEYIILNEFKYNENIFVVSKGLEILDNVFVLKYSGSSFLYPEIYNFIQLDDYFKLKNPSYEIIEQIIILLCKICQDLKIHPSCMFKEGVTFNHLTNCFTYPKQLINETRASWEQNAFGFISIYLHENQDIQWNKKEQLYQLIDNIIKPSSNAYLSLSNEKQLRQCETELTNSINKIDEEENNHNQQNDSQSIQITSQEQLNSFLESKQNQYQNSVIFKHLKDKEYIQPQSYDSLEFLKIQRYAFLYKKAGLHKLAKIIFNYYYKLLEDLNQKTVELYDSEQAKEVKVKIPKEKIIEYLEILQENQVQLDDLLTVQCPQLSKEWHLQRKFRITASNYGQIAKSAQSQRNKIVQDQLYPKFFGNEATRYGNENESAARDKYIELKKDYRYEVKEFGLLVDPDYIWIAGSPDGIVFQDDKKIGCIEIKCPHRIKDDEKINHQKLDFLKNEEGQIKLKDSHVYYYQCQGIMKLSKVDWCDFVIYNKKDILVIRVEYDSDFVNKFYIQLHEYFFKHLLVENIYPCQSIHIQQQQMDEEQFEEIKNNNYIIIEKNNQLKKDQINQDEYKGQEIDDCSKTESITNEEEEQIDSTIPL</sequence>
<dbReference type="STRING" id="312017.W7XFC0"/>
<dbReference type="InterPro" id="IPR019080">
    <property type="entry name" value="YqaJ_viral_recombinase"/>
</dbReference>
<dbReference type="GO" id="GO:0016301">
    <property type="term" value="F:kinase activity"/>
    <property type="evidence" value="ECO:0007669"/>
    <property type="project" value="UniProtKB-KW"/>
</dbReference>
<proteinExistence type="predicted"/>
<dbReference type="KEGG" id="tet:TTHERM_000711791"/>
<feature type="domain" description="YqaJ viral recombinase" evidence="2">
    <location>
        <begin position="326"/>
        <end position="473"/>
    </location>
</feature>
<dbReference type="GO" id="GO:0006281">
    <property type="term" value="P:DNA repair"/>
    <property type="evidence" value="ECO:0007669"/>
    <property type="project" value="UniProtKB-ARBA"/>
</dbReference>
<accession>W7XFC0</accession>
<evidence type="ECO:0000259" key="2">
    <source>
        <dbReference type="Pfam" id="PF09588"/>
    </source>
</evidence>
<dbReference type="PANTHER" id="PTHR46609">
    <property type="entry name" value="EXONUCLEASE, PHAGE-TYPE/RECB, C-TERMINAL DOMAIN-CONTAINING PROTEIN"/>
    <property type="match status" value="1"/>
</dbReference>
<dbReference type="Gene3D" id="3.90.320.10">
    <property type="match status" value="1"/>
</dbReference>
<dbReference type="Proteomes" id="UP000009168">
    <property type="component" value="Unassembled WGS sequence"/>
</dbReference>
<dbReference type="InParanoid" id="W7XFC0"/>
<evidence type="ECO:0000256" key="1">
    <source>
        <dbReference type="SAM" id="MobiDB-lite"/>
    </source>
</evidence>
<dbReference type="RefSeq" id="XP_012655977.1">
    <property type="nucleotide sequence ID" value="XM_012800523.1"/>
</dbReference>
<dbReference type="InterPro" id="IPR051703">
    <property type="entry name" value="NF-kappa-B_Signaling_Reg"/>
</dbReference>
<feature type="region of interest" description="Disordered" evidence="1">
    <location>
        <begin position="567"/>
        <end position="594"/>
    </location>
</feature>
<dbReference type="AlphaFoldDB" id="W7XFC0"/>